<reference evidence="2 3" key="1">
    <citation type="submission" date="2020-08" db="EMBL/GenBank/DDBJ databases">
        <title>Genomic Encyclopedia of Type Strains, Phase IV (KMG-IV): sequencing the most valuable type-strain genomes for metagenomic binning, comparative biology and taxonomic classification.</title>
        <authorList>
            <person name="Goeker M."/>
        </authorList>
    </citation>
    <scope>NUCLEOTIDE SEQUENCE [LARGE SCALE GENOMIC DNA]</scope>
    <source>
        <strain evidence="2 3">DSM 105074</strain>
    </source>
</reference>
<keyword evidence="3" id="KW-1185">Reference proteome</keyword>
<dbReference type="AlphaFoldDB" id="A0A840U1P2"/>
<accession>A0A840U1P2</accession>
<proteinExistence type="predicted"/>
<dbReference type="Proteomes" id="UP000557307">
    <property type="component" value="Unassembled WGS sequence"/>
</dbReference>
<protein>
    <recommendedName>
        <fullName evidence="4">DUF4822 domain-containing protein</fullName>
    </recommendedName>
</protein>
<dbReference type="RefSeq" id="WP_184176806.1">
    <property type="nucleotide sequence ID" value="NZ_JACHGF010000008.1"/>
</dbReference>
<gene>
    <name evidence="2" type="ORF">HNQ92_004210</name>
</gene>
<evidence type="ECO:0000313" key="2">
    <source>
        <dbReference type="EMBL" id="MBB5286050.1"/>
    </source>
</evidence>
<sequence>MRYATLLLLSTLALSSCRRAASTVEDAQARLLAPDHWQISEVYINDALSYKDGKTREHFGGVNFNRYMEKVYFRPEGTFEGYYKGETEAKVLRWSAQTDQILVAAPDDSTQAGAWSIRPGDVYDDSFEMKVQSTAYDYPNLTRIALKFVKAER</sequence>
<comment type="caution">
    <text evidence="2">The sequence shown here is derived from an EMBL/GenBank/DDBJ whole genome shotgun (WGS) entry which is preliminary data.</text>
</comment>
<feature type="signal peptide" evidence="1">
    <location>
        <begin position="1"/>
        <end position="20"/>
    </location>
</feature>
<evidence type="ECO:0000256" key="1">
    <source>
        <dbReference type="SAM" id="SignalP"/>
    </source>
</evidence>
<feature type="chain" id="PRO_5032998849" description="DUF4822 domain-containing protein" evidence="1">
    <location>
        <begin position="21"/>
        <end position="153"/>
    </location>
</feature>
<organism evidence="2 3">
    <name type="scientific">Rhabdobacter roseus</name>
    <dbReference type="NCBI Taxonomy" id="1655419"/>
    <lineage>
        <taxon>Bacteria</taxon>
        <taxon>Pseudomonadati</taxon>
        <taxon>Bacteroidota</taxon>
        <taxon>Cytophagia</taxon>
        <taxon>Cytophagales</taxon>
        <taxon>Cytophagaceae</taxon>
        <taxon>Rhabdobacter</taxon>
    </lineage>
</organism>
<dbReference type="PROSITE" id="PS51257">
    <property type="entry name" value="PROKAR_LIPOPROTEIN"/>
    <property type="match status" value="1"/>
</dbReference>
<name>A0A840U1P2_9BACT</name>
<evidence type="ECO:0008006" key="4">
    <source>
        <dbReference type="Google" id="ProtNLM"/>
    </source>
</evidence>
<dbReference type="EMBL" id="JACHGF010000008">
    <property type="protein sequence ID" value="MBB5286050.1"/>
    <property type="molecule type" value="Genomic_DNA"/>
</dbReference>
<evidence type="ECO:0000313" key="3">
    <source>
        <dbReference type="Proteomes" id="UP000557307"/>
    </source>
</evidence>
<keyword evidence="1" id="KW-0732">Signal</keyword>